<proteinExistence type="predicted"/>
<dbReference type="Pfam" id="PF13620">
    <property type="entry name" value="CarboxypepD_reg"/>
    <property type="match status" value="1"/>
</dbReference>
<dbReference type="Gene3D" id="2.60.40.1120">
    <property type="entry name" value="Carboxypeptidase-like, regulatory domain"/>
    <property type="match status" value="1"/>
</dbReference>
<evidence type="ECO:0000313" key="2">
    <source>
        <dbReference type="EMBL" id="QDV59371.1"/>
    </source>
</evidence>
<gene>
    <name evidence="2" type="ORF">Mal33_53990</name>
</gene>
<organism evidence="2 3">
    <name type="scientific">Rosistilla oblonga</name>
    <dbReference type="NCBI Taxonomy" id="2527990"/>
    <lineage>
        <taxon>Bacteria</taxon>
        <taxon>Pseudomonadati</taxon>
        <taxon>Planctomycetota</taxon>
        <taxon>Planctomycetia</taxon>
        <taxon>Pirellulales</taxon>
        <taxon>Pirellulaceae</taxon>
        <taxon>Rosistilla</taxon>
    </lineage>
</organism>
<evidence type="ECO:0000313" key="3">
    <source>
        <dbReference type="Proteomes" id="UP000316770"/>
    </source>
</evidence>
<feature type="chain" id="PRO_5022145065" description="Cna protein B-type domain protein" evidence="1">
    <location>
        <begin position="28"/>
        <end position="183"/>
    </location>
</feature>
<evidence type="ECO:0008006" key="4">
    <source>
        <dbReference type="Google" id="ProtNLM"/>
    </source>
</evidence>
<name>A0A518J220_9BACT</name>
<feature type="signal peptide" evidence="1">
    <location>
        <begin position="1"/>
        <end position="27"/>
    </location>
</feature>
<dbReference type="Proteomes" id="UP000316770">
    <property type="component" value="Chromosome"/>
</dbReference>
<dbReference type="AlphaFoldDB" id="A0A518J220"/>
<dbReference type="EMBL" id="CP036318">
    <property type="protein sequence ID" value="QDV59371.1"/>
    <property type="molecule type" value="Genomic_DNA"/>
</dbReference>
<reference evidence="2 3" key="1">
    <citation type="submission" date="2019-02" db="EMBL/GenBank/DDBJ databases">
        <title>Deep-cultivation of Planctomycetes and their phenomic and genomic characterization uncovers novel biology.</title>
        <authorList>
            <person name="Wiegand S."/>
            <person name="Jogler M."/>
            <person name="Boedeker C."/>
            <person name="Pinto D."/>
            <person name="Vollmers J."/>
            <person name="Rivas-Marin E."/>
            <person name="Kohn T."/>
            <person name="Peeters S.H."/>
            <person name="Heuer A."/>
            <person name="Rast P."/>
            <person name="Oberbeckmann S."/>
            <person name="Bunk B."/>
            <person name="Jeske O."/>
            <person name="Meyerdierks A."/>
            <person name="Storesund J.E."/>
            <person name="Kallscheuer N."/>
            <person name="Luecker S."/>
            <person name="Lage O.M."/>
            <person name="Pohl T."/>
            <person name="Merkel B.J."/>
            <person name="Hornburger P."/>
            <person name="Mueller R.-W."/>
            <person name="Bruemmer F."/>
            <person name="Labrenz M."/>
            <person name="Spormann A.M."/>
            <person name="Op den Camp H."/>
            <person name="Overmann J."/>
            <person name="Amann R."/>
            <person name="Jetten M.S.M."/>
            <person name="Mascher T."/>
            <person name="Medema M.H."/>
            <person name="Devos D.P."/>
            <person name="Kaster A.-K."/>
            <person name="Ovreas L."/>
            <person name="Rohde M."/>
            <person name="Galperin M.Y."/>
            <person name="Jogler C."/>
        </authorList>
    </citation>
    <scope>NUCLEOTIDE SEQUENCE [LARGE SCALE GENOMIC DNA]</scope>
    <source>
        <strain evidence="2 3">Mal33</strain>
    </source>
</reference>
<protein>
    <recommendedName>
        <fullName evidence="4">Cna protein B-type domain protein</fullName>
    </recommendedName>
</protein>
<keyword evidence="3" id="KW-1185">Reference proteome</keyword>
<dbReference type="SUPFAM" id="SSF49464">
    <property type="entry name" value="Carboxypeptidase regulatory domain-like"/>
    <property type="match status" value="1"/>
</dbReference>
<keyword evidence="1" id="KW-0732">Signal</keyword>
<evidence type="ECO:0000256" key="1">
    <source>
        <dbReference type="SAM" id="SignalP"/>
    </source>
</evidence>
<accession>A0A518J220</accession>
<dbReference type="RefSeq" id="WP_145290793.1">
    <property type="nucleotide sequence ID" value="NZ_CP036318.1"/>
</dbReference>
<dbReference type="InterPro" id="IPR008969">
    <property type="entry name" value="CarboxyPept-like_regulatory"/>
</dbReference>
<sequence length="183" mass="19290" precursor="true">MFQSIQAKRAIAAVVCAAVCMQQAVFAAQPQFTMVEGVKVYSGIQDLALDQQGNLNGSVVDVDGKPVQGATVVIGQQTEHVTTVKTNDEGVYSVKGLKPGVYQVVSFAGLRTYRVWNADSAPEGSVKGAIGVTDTKTFRGQCDERGGDESLCLRLLKSPLVWTAVIAAAIAIPLALDDDDDAS</sequence>